<dbReference type="Proteomes" id="UP000175691">
    <property type="component" value="Unassembled WGS sequence"/>
</dbReference>
<evidence type="ECO:0000313" key="3">
    <source>
        <dbReference type="Proteomes" id="UP000175691"/>
    </source>
</evidence>
<feature type="transmembrane region" description="Helical" evidence="1">
    <location>
        <begin position="78"/>
        <end position="96"/>
    </location>
</feature>
<evidence type="ECO:0000256" key="1">
    <source>
        <dbReference type="SAM" id="Phobius"/>
    </source>
</evidence>
<evidence type="ECO:0008006" key="4">
    <source>
        <dbReference type="Google" id="ProtNLM"/>
    </source>
</evidence>
<dbReference type="OrthoDB" id="8685152at2"/>
<evidence type="ECO:0000313" key="2">
    <source>
        <dbReference type="EMBL" id="OFC71856.1"/>
    </source>
</evidence>
<reference evidence="2 3" key="1">
    <citation type="submission" date="2016-08" db="EMBL/GenBank/DDBJ databases">
        <authorList>
            <person name="Seilhamer J.J."/>
        </authorList>
    </citation>
    <scope>NUCLEOTIDE SEQUENCE [LARGE SCALE GENOMIC DNA]</scope>
    <source>
        <strain evidence="2 3">KCTC 42603</strain>
    </source>
</reference>
<gene>
    <name evidence="2" type="ORF">BFC18_06805</name>
</gene>
<organism evidence="2 3">
    <name type="scientific">Alteromonas confluentis</name>
    <dbReference type="NCBI Taxonomy" id="1656094"/>
    <lineage>
        <taxon>Bacteria</taxon>
        <taxon>Pseudomonadati</taxon>
        <taxon>Pseudomonadota</taxon>
        <taxon>Gammaproteobacteria</taxon>
        <taxon>Alteromonadales</taxon>
        <taxon>Alteromonadaceae</taxon>
        <taxon>Alteromonas/Salinimonas group</taxon>
        <taxon>Alteromonas</taxon>
    </lineage>
</organism>
<keyword evidence="1" id="KW-1133">Transmembrane helix</keyword>
<protein>
    <recommendedName>
        <fullName evidence="4">Zinc-ribbon domain-containing protein</fullName>
    </recommendedName>
</protein>
<keyword evidence="3" id="KW-1185">Reference proteome</keyword>
<name>A0A1E7ZEC5_9ALTE</name>
<feature type="transmembrane region" description="Helical" evidence="1">
    <location>
        <begin position="54"/>
        <end position="72"/>
    </location>
</feature>
<dbReference type="STRING" id="1656094.BFC18_06805"/>
<accession>A0A1E7ZEC5</accession>
<keyword evidence="1" id="KW-0472">Membrane</keyword>
<dbReference type="EMBL" id="MDHN01000010">
    <property type="protein sequence ID" value="OFC71856.1"/>
    <property type="molecule type" value="Genomic_DNA"/>
</dbReference>
<dbReference type="AlphaFoldDB" id="A0A1E7ZEC5"/>
<proteinExistence type="predicted"/>
<comment type="caution">
    <text evidence="2">The sequence shown here is derived from an EMBL/GenBank/DDBJ whole genome shotgun (WGS) entry which is preliminary data.</text>
</comment>
<keyword evidence="1" id="KW-0812">Transmembrane</keyword>
<dbReference type="RefSeq" id="WP_070124215.1">
    <property type="nucleotide sequence ID" value="NZ_MDHN01000010.1"/>
</dbReference>
<sequence>MALTDCPACNKKISDKSDVCPHCGFQVGDASAEDILRKQSLQRYKKQQSIQNQSLLAVLLFVAGFGFMYWGGTQPGDMQHNLAITATVLGFVWYVINRVRLVIVKRFNS</sequence>